<keyword evidence="1" id="KW-1133">Transmembrane helix</keyword>
<accession>A0A6N4Q9Y5</accession>
<comment type="caution">
    <text evidence="2">The sequence shown here is derived from an EMBL/GenBank/DDBJ whole genome shotgun (WGS) entry which is preliminary data.</text>
</comment>
<dbReference type="Proteomes" id="UP000297239">
    <property type="component" value="Unassembled WGS sequence"/>
</dbReference>
<dbReference type="OrthoDB" id="9942459at2"/>
<gene>
    <name evidence="2" type="ORF">EHQ18_03415</name>
</gene>
<sequence length="542" mass="63335">MRLFELIYKFIVEILLVSIFIFFLLIFFQYRGGDFGIFELANWRYVHLSDASENIKNAFFLAKGGKLNEYATSNHMPGLYLYLSLFFSVLPKTLLLNSLGNGIFIIVLSSFITIFTIVGLSFFSISLMLRDNQVSLFFKVCFCLILLHLLMSFDYFRVLSETYLPFFQLTYLSLFSYYLGNRKERFGYLVSAHYVIGLSIFFGLTNLFTDFIFFSFFFCFLVRDFRKIRIKHFVPAILLLIFILIKSGKLDFHYWIIETNKAQGLGSGLEMFKTVLGNAFFWPKNWYELNAFGPIYDHRVLVIILGFVAIMLNRKNPPLVLLLSLAIFVLPLDSWRIPEQGNIWISQSYKTDVNMGICFFYLLVIADKGKGLFVRILPIGLPKFNIKIEKVFFKFGFLVISILCVFQILSYLTNFIEFEKFVVLDHSTLLIEKNICKQKFNKQNTNCSCLSLMYWDQEFFLFNDAKPCPNQFSSYSPHLNSDDHYYNTVKSSFLDHNGAFLLKHSDLYSDKSIVSPRLIEVFRSGQCEEVSKDRLFLCRKIK</sequence>
<evidence type="ECO:0000256" key="1">
    <source>
        <dbReference type="SAM" id="Phobius"/>
    </source>
</evidence>
<dbReference type="AlphaFoldDB" id="A0A6N4Q9Y5"/>
<evidence type="ECO:0000313" key="2">
    <source>
        <dbReference type="EMBL" id="TGK72902.1"/>
    </source>
</evidence>
<feature type="transmembrane region" description="Helical" evidence="1">
    <location>
        <begin position="162"/>
        <end position="179"/>
    </location>
</feature>
<reference evidence="2" key="1">
    <citation type="journal article" date="2019" name="PLoS Negl. Trop. Dis.">
        <title>Revisiting the worldwide diversity of Leptospira species in the environment.</title>
        <authorList>
            <person name="Vincent A.T."/>
            <person name="Schiettekatte O."/>
            <person name="Bourhy P."/>
            <person name="Veyrier F.J."/>
            <person name="Picardeau M."/>
        </authorList>
    </citation>
    <scope>NUCLEOTIDE SEQUENCE [LARGE SCALE GENOMIC DNA]</scope>
    <source>
        <strain evidence="2">201800293</strain>
    </source>
</reference>
<feature type="transmembrane region" description="Helical" evidence="1">
    <location>
        <begin position="6"/>
        <end position="28"/>
    </location>
</feature>
<feature type="transmembrane region" description="Helical" evidence="1">
    <location>
        <begin position="391"/>
        <end position="412"/>
    </location>
</feature>
<evidence type="ECO:0000313" key="3">
    <source>
        <dbReference type="Proteomes" id="UP000297239"/>
    </source>
</evidence>
<keyword evidence="3" id="KW-1185">Reference proteome</keyword>
<feature type="transmembrane region" description="Helical" evidence="1">
    <location>
        <begin position="79"/>
        <end position="96"/>
    </location>
</feature>
<feature type="transmembrane region" description="Helical" evidence="1">
    <location>
        <begin position="319"/>
        <end position="337"/>
    </location>
</feature>
<protein>
    <submittedName>
        <fullName evidence="2">Uncharacterized protein</fullName>
    </submittedName>
</protein>
<feature type="transmembrane region" description="Helical" evidence="1">
    <location>
        <begin position="102"/>
        <end position="129"/>
    </location>
</feature>
<feature type="transmembrane region" description="Helical" evidence="1">
    <location>
        <begin position="237"/>
        <end position="257"/>
    </location>
</feature>
<keyword evidence="1" id="KW-0812">Transmembrane</keyword>
<dbReference type="RefSeq" id="WP_135632082.1">
    <property type="nucleotide sequence ID" value="NZ_RQFE01000011.1"/>
</dbReference>
<dbReference type="EMBL" id="RQFF01000013">
    <property type="protein sequence ID" value="TGK72902.1"/>
    <property type="molecule type" value="Genomic_DNA"/>
</dbReference>
<keyword evidence="1" id="KW-0472">Membrane</keyword>
<proteinExistence type="predicted"/>
<feature type="transmembrane region" description="Helical" evidence="1">
    <location>
        <begin position="136"/>
        <end position="156"/>
    </location>
</feature>
<feature type="transmembrane region" description="Helical" evidence="1">
    <location>
        <begin position="208"/>
        <end position="225"/>
    </location>
</feature>
<feature type="transmembrane region" description="Helical" evidence="1">
    <location>
        <begin position="295"/>
        <end position="312"/>
    </location>
</feature>
<organism evidence="2 3">
    <name type="scientific">Leptospira kanakyensis</name>
    <dbReference type="NCBI Taxonomy" id="2484968"/>
    <lineage>
        <taxon>Bacteria</taxon>
        <taxon>Pseudomonadati</taxon>
        <taxon>Spirochaetota</taxon>
        <taxon>Spirochaetia</taxon>
        <taxon>Leptospirales</taxon>
        <taxon>Leptospiraceae</taxon>
        <taxon>Leptospira</taxon>
    </lineage>
</organism>
<name>A0A6N4Q9Y5_9LEPT</name>